<dbReference type="InterPro" id="IPR012337">
    <property type="entry name" value="RNaseH-like_sf"/>
</dbReference>
<feature type="domain" description="Transposase IS701-like DDE" evidence="1">
    <location>
        <begin position="66"/>
        <end position="254"/>
    </location>
</feature>
<dbReference type="InterPro" id="IPR038721">
    <property type="entry name" value="IS701-like_DDE_dom"/>
</dbReference>
<evidence type="ECO:0000313" key="2">
    <source>
        <dbReference type="EMBL" id="TDS24889.1"/>
    </source>
</evidence>
<organism evidence="2 3">
    <name type="scientific">Halanaerobium congolense</name>
    <dbReference type="NCBI Taxonomy" id="54121"/>
    <lineage>
        <taxon>Bacteria</taxon>
        <taxon>Bacillati</taxon>
        <taxon>Bacillota</taxon>
        <taxon>Clostridia</taxon>
        <taxon>Halanaerobiales</taxon>
        <taxon>Halanaerobiaceae</taxon>
        <taxon>Halanaerobium</taxon>
    </lineage>
</organism>
<keyword evidence="2" id="KW-0255">Endonuclease</keyword>
<dbReference type="GO" id="GO:0004519">
    <property type="term" value="F:endonuclease activity"/>
    <property type="evidence" value="ECO:0007669"/>
    <property type="project" value="UniProtKB-KW"/>
</dbReference>
<name>A0A4R7DS21_9FIRM</name>
<keyword evidence="2" id="KW-0540">Nuclease</keyword>
<dbReference type="AlphaFoldDB" id="A0A4R7DS21"/>
<dbReference type="SUPFAM" id="SSF53098">
    <property type="entry name" value="Ribonuclease H-like"/>
    <property type="match status" value="1"/>
</dbReference>
<dbReference type="Pfam" id="PF13546">
    <property type="entry name" value="DDE_5"/>
    <property type="match status" value="1"/>
</dbReference>
<reference evidence="2 3" key="1">
    <citation type="submission" date="2019-03" db="EMBL/GenBank/DDBJ databases">
        <title>Deep subsurface shale carbon reservoir microbial communities from Ohio and West Virginia, USA.</title>
        <authorList>
            <person name="Wrighton K."/>
        </authorList>
    </citation>
    <scope>NUCLEOTIDE SEQUENCE [LARGE SCALE GENOMIC DNA]</scope>
    <source>
        <strain evidence="2 3">UTICA-S4D12</strain>
    </source>
</reference>
<accession>A0A4R7DS21</accession>
<protein>
    <submittedName>
        <fullName evidence="2">DDE superfamily endonuclease</fullName>
    </submittedName>
</protein>
<keyword evidence="2" id="KW-0378">Hydrolase</keyword>
<sequence length="265" mass="30647">MNTIISHDLIEEKNLDSNIDNFFKKIELVKALKMSNITKLRGASCFLVFQVIFKLVFSGKNLYQLLSTRPDDLPFGKDVIYDFLNSCSYNWRKFLLILSSKIINNKIYSLTSNDRVNVLIFDDSLYSRSRSKAVELLSRVHDHSTGKYINGFRMLTMGWSDGNSFIPVAFSLLSSTNPNTQINGINENIDKRTNGYKRRKEALKKATETMFDLLKGAVKYAIPVDYVLFDSWFAYPKVIKKILGHKMQVICRLKAMHRVLLYLQR</sequence>
<evidence type="ECO:0000313" key="3">
    <source>
        <dbReference type="Proteomes" id="UP000295758"/>
    </source>
</evidence>
<evidence type="ECO:0000259" key="1">
    <source>
        <dbReference type="Pfam" id="PF13546"/>
    </source>
</evidence>
<comment type="caution">
    <text evidence="2">The sequence shown here is derived from an EMBL/GenBank/DDBJ whole genome shotgun (WGS) entry which is preliminary data.</text>
</comment>
<dbReference type="Proteomes" id="UP000295758">
    <property type="component" value="Unassembled WGS sequence"/>
</dbReference>
<dbReference type="EMBL" id="SOAA01000062">
    <property type="protein sequence ID" value="TDS24889.1"/>
    <property type="molecule type" value="Genomic_DNA"/>
</dbReference>
<proteinExistence type="predicted"/>
<gene>
    <name evidence="2" type="ORF">BY453_1622</name>
</gene>